<gene>
    <name evidence="3" type="ORF">CCO02nite_17150</name>
</gene>
<dbReference type="AlphaFoldDB" id="A0A511JAP5"/>
<keyword evidence="2" id="KW-0472">Membrane</keyword>
<dbReference type="Proteomes" id="UP000321720">
    <property type="component" value="Unassembled WGS sequence"/>
</dbReference>
<dbReference type="SUPFAM" id="SSF49478">
    <property type="entry name" value="Cna protein B-type domain"/>
    <property type="match status" value="1"/>
</dbReference>
<feature type="region of interest" description="Disordered" evidence="1">
    <location>
        <begin position="398"/>
        <end position="424"/>
    </location>
</feature>
<evidence type="ECO:0000256" key="2">
    <source>
        <dbReference type="SAM" id="Phobius"/>
    </source>
</evidence>
<dbReference type="RefSeq" id="WP_146842698.1">
    <property type="nucleotide sequence ID" value="NZ_BJWG01000006.1"/>
</dbReference>
<keyword evidence="2" id="KW-1133">Transmembrane helix</keyword>
<dbReference type="GO" id="GO:0030246">
    <property type="term" value="F:carbohydrate binding"/>
    <property type="evidence" value="ECO:0007669"/>
    <property type="project" value="InterPro"/>
</dbReference>
<feature type="transmembrane region" description="Helical" evidence="2">
    <location>
        <begin position="220"/>
        <end position="241"/>
    </location>
</feature>
<dbReference type="Pfam" id="PF13620">
    <property type="entry name" value="CarboxypepD_reg"/>
    <property type="match status" value="2"/>
</dbReference>
<dbReference type="OrthoDB" id="5164924at2"/>
<accession>A0A511JAP5</accession>
<evidence type="ECO:0000313" key="4">
    <source>
        <dbReference type="Proteomes" id="UP000321720"/>
    </source>
</evidence>
<reference evidence="3 4" key="1">
    <citation type="submission" date="2019-07" db="EMBL/GenBank/DDBJ databases">
        <title>Whole genome shotgun sequence of Cellulomonas composti NBRC 100758.</title>
        <authorList>
            <person name="Hosoyama A."/>
            <person name="Uohara A."/>
            <person name="Ohji S."/>
            <person name="Ichikawa N."/>
        </authorList>
    </citation>
    <scope>NUCLEOTIDE SEQUENCE [LARGE SCALE GENOMIC DNA]</scope>
    <source>
        <strain evidence="3 4">NBRC 100758</strain>
    </source>
</reference>
<protein>
    <submittedName>
        <fullName evidence="3">Uncharacterized protein</fullName>
    </submittedName>
</protein>
<dbReference type="SUPFAM" id="SSF49452">
    <property type="entry name" value="Starch-binding domain-like"/>
    <property type="match status" value="2"/>
</dbReference>
<dbReference type="Gene3D" id="2.60.40.1120">
    <property type="entry name" value="Carboxypeptidase-like, regulatory domain"/>
    <property type="match status" value="3"/>
</dbReference>
<name>A0A511JAP5_9CELL</name>
<organism evidence="3 4">
    <name type="scientific">Cellulomonas composti</name>
    <dbReference type="NCBI Taxonomy" id="266130"/>
    <lineage>
        <taxon>Bacteria</taxon>
        <taxon>Bacillati</taxon>
        <taxon>Actinomycetota</taxon>
        <taxon>Actinomycetes</taxon>
        <taxon>Micrococcales</taxon>
        <taxon>Cellulomonadaceae</taxon>
        <taxon>Cellulomonas</taxon>
    </lineage>
</organism>
<comment type="caution">
    <text evidence="3">The sequence shown here is derived from an EMBL/GenBank/DDBJ whole genome shotgun (WGS) entry which is preliminary data.</text>
</comment>
<dbReference type="EMBL" id="BJWG01000006">
    <property type="protein sequence ID" value="GEL95057.1"/>
    <property type="molecule type" value="Genomic_DNA"/>
</dbReference>
<evidence type="ECO:0000256" key="1">
    <source>
        <dbReference type="SAM" id="MobiDB-lite"/>
    </source>
</evidence>
<proteinExistence type="predicted"/>
<evidence type="ECO:0000313" key="3">
    <source>
        <dbReference type="EMBL" id="GEL95057.1"/>
    </source>
</evidence>
<sequence length="845" mass="85580">MRVDLEPRRVVAPPRTPVTLLATVTNTSALITGYEVRVLGADPSWVSVEPADLRLFPDETAAVAVSITLPEGVPAGDRRVAVQIRDVADATVVAVEEVVLDVPPVPRATVRLDPPTVTAGTTGTFAVLVHNEGNTVQHGRIVAKDPEAKTTFTFRPATFSLPPGQSATLALAAQARRPWFGDPALRPFELRLDGPSAPPADAPPASAGVFVQKPRFGRGLLALLGLLFAVTVFAVVITIALSSVVNRSAADRDLALQVAQARDAAAAKGTSSLSGTVVDISTGVPVAAVAVEVFGSDPAEPLTGVSTSDAGTFTLDALPAGDYTLRVRGAGFDETWYPAAPTQADAQPVTVQVGQVASGLTILVGGVPATISGTVLGEDVGGATLTVQLPLDADPLAGNVPPEPGEAPSTAGTDGAIVRQSPIGSDGTFELTDLPSPAVYDLVVSKEGYASTVQRVDVAAGEVRTGVRLPLLQGDGSIAGTVSGFDGPIGEASVVASNGQVVVETVTVTEAGEAGTFVLRGLPTPGTYTVVVSAEGYAASTLNLTLSEGQALTGVSVVLGRDEVAIGGNARLEGGGGAGGVSVTVSDGALTVQTVTQSTDPVGRWDVTGLRVPSTYTVTFARADLQSQVVSVSVDAFGNVTAGASSSTTVDVTMKAAQASISGRVTQTTQGGGAVPAGNVQVTVSSGSQQRVVYTASEANGSVAVGDYVVDGLDPGTYTVTFTRSGTRANSKIVVLTAAQQLDLPMLLEAPAGIEVTVRHAGGGSVAGLAVLLYRASEYGTAAQPVLVGTTDASGAYDFVDVDAPENYIVEVRTTVDGAVLATSEPITLKASQIASLPITITDDD</sequence>
<keyword evidence="2" id="KW-0812">Transmembrane</keyword>
<keyword evidence="4" id="KW-1185">Reference proteome</keyword>
<dbReference type="InterPro" id="IPR013784">
    <property type="entry name" value="Carb-bd-like_fold"/>
</dbReference>